<dbReference type="InterPro" id="IPR010730">
    <property type="entry name" value="HET"/>
</dbReference>
<dbReference type="PANTHER" id="PTHR24148:SF73">
    <property type="entry name" value="HET DOMAIN PROTEIN (AFU_ORTHOLOGUE AFUA_8G01020)"/>
    <property type="match status" value="1"/>
</dbReference>
<proteinExistence type="predicted"/>
<comment type="caution">
    <text evidence="3">The sequence shown here is derived from an EMBL/GenBank/DDBJ whole genome shotgun (WGS) entry which is preliminary data.</text>
</comment>
<dbReference type="Proteomes" id="UP001148614">
    <property type="component" value="Unassembled WGS sequence"/>
</dbReference>
<dbReference type="VEuPathDB" id="FungiDB:F4678DRAFT_469012"/>
<protein>
    <recommendedName>
        <fullName evidence="2">Heterokaryon incompatibility domain-containing protein</fullName>
    </recommendedName>
</protein>
<keyword evidence="4" id="KW-1185">Reference proteome</keyword>
<feature type="compositionally biased region" description="Basic and acidic residues" evidence="1">
    <location>
        <begin position="11"/>
        <end position="23"/>
    </location>
</feature>
<accession>A0A9W8N6W7</accession>
<reference evidence="3" key="1">
    <citation type="submission" date="2022-07" db="EMBL/GenBank/DDBJ databases">
        <title>Genome Sequence of Xylaria arbuscula.</title>
        <authorList>
            <person name="Buettner E."/>
        </authorList>
    </citation>
    <scope>NUCLEOTIDE SEQUENCE</scope>
    <source>
        <strain evidence="3">VT107</strain>
    </source>
</reference>
<dbReference type="InterPro" id="IPR052895">
    <property type="entry name" value="HetReg/Transcr_Mod"/>
</dbReference>
<evidence type="ECO:0000259" key="2">
    <source>
        <dbReference type="Pfam" id="PF06985"/>
    </source>
</evidence>
<organism evidence="3 4">
    <name type="scientific">Xylaria arbuscula</name>
    <dbReference type="NCBI Taxonomy" id="114810"/>
    <lineage>
        <taxon>Eukaryota</taxon>
        <taxon>Fungi</taxon>
        <taxon>Dikarya</taxon>
        <taxon>Ascomycota</taxon>
        <taxon>Pezizomycotina</taxon>
        <taxon>Sordariomycetes</taxon>
        <taxon>Xylariomycetidae</taxon>
        <taxon>Xylariales</taxon>
        <taxon>Xylariaceae</taxon>
        <taxon>Xylaria</taxon>
    </lineage>
</organism>
<evidence type="ECO:0000256" key="1">
    <source>
        <dbReference type="SAM" id="MobiDB-lite"/>
    </source>
</evidence>
<name>A0A9W8N6W7_9PEZI</name>
<gene>
    <name evidence="3" type="ORF">NPX13_g9465</name>
</gene>
<feature type="domain" description="Heterokaryon incompatibility" evidence="2">
    <location>
        <begin position="168"/>
        <end position="280"/>
    </location>
</feature>
<dbReference type="EMBL" id="JANPWZ010002332">
    <property type="protein sequence ID" value="KAJ3559991.1"/>
    <property type="molecule type" value="Genomic_DNA"/>
</dbReference>
<sequence>MGTTQRAALKHSTEDRSDKHVMTGAPDKHQANNLANPWNAVCIVGFKAYSKDPDLKLSILADFGEVAASDINEQYSQNNHISHSKLSGISGEHAVGKLARSFAAPRSAVDPWLQTKTMTTNKPTGPSSNDSRARYTLGREVRPGNITQAKTVPGGKTHRRPWTPFIGRDERAQHIVVNGCDFRVGQGLYDALYHLRHAEVDRILWVDAICINQSHIAERNSQVEIMDIIYSRAQTVLVWLDFPECNHVIGLRARQDYEPDLSEIQSISHHLYWERLWILQEIGLGREVEFVVYFITGVRIFTWEQFHEIWDHYLSPNMRAVLSLRDNRYTENLRLEVLLEKFRYAKCAEWRDKVFGLLGLATDNLKDALKVDYEISRLDLFANLIDFFYKAPALKDDPKGNSAWDRQVRLIKFSQLLLQILGYDAVDGSDWPHVFSDPWRAFEVRAYLVSTIMQVGPSCTDIISSPKVEKKWRQGFGDHYPDFKELGLLRELYNTFHWSMSEWEQWDQHKIRNICSKTSFGFLQNSRGYREMPRAEQASVETTSSPPLGRVERRVFLGSNHVLGFVPSHVGRPRVCTREQGSVSFENLDSERALGLCFPHAIRFADPKAAKGLKALDTRFGHFLRLNVIIG</sequence>
<dbReference type="Pfam" id="PF06985">
    <property type="entry name" value="HET"/>
    <property type="match status" value="1"/>
</dbReference>
<feature type="region of interest" description="Disordered" evidence="1">
    <location>
        <begin position="1"/>
        <end position="23"/>
    </location>
</feature>
<evidence type="ECO:0000313" key="4">
    <source>
        <dbReference type="Proteomes" id="UP001148614"/>
    </source>
</evidence>
<dbReference type="AlphaFoldDB" id="A0A9W8N6W7"/>
<evidence type="ECO:0000313" key="3">
    <source>
        <dbReference type="EMBL" id="KAJ3559991.1"/>
    </source>
</evidence>
<dbReference type="PANTHER" id="PTHR24148">
    <property type="entry name" value="ANKYRIN REPEAT DOMAIN-CONTAINING PROTEIN 39 HOMOLOG-RELATED"/>
    <property type="match status" value="1"/>
</dbReference>